<evidence type="ECO:0000256" key="3">
    <source>
        <dbReference type="ARBA" id="ARBA00023002"/>
    </source>
</evidence>
<evidence type="ECO:0000256" key="1">
    <source>
        <dbReference type="ARBA" id="ARBA00010617"/>
    </source>
</evidence>
<dbReference type="PANTHER" id="PTHR46300:SF9">
    <property type="entry name" value="P450, PUTATIVE-RELATED"/>
    <property type="match status" value="1"/>
</dbReference>
<dbReference type="GO" id="GO:0005506">
    <property type="term" value="F:iron ion binding"/>
    <property type="evidence" value="ECO:0007669"/>
    <property type="project" value="InterPro"/>
</dbReference>
<keyword evidence="6" id="KW-0472">Membrane</keyword>
<comment type="caution">
    <text evidence="7">The sequence shown here is derived from an EMBL/GenBank/DDBJ whole genome shotgun (WGS) entry which is preliminary data.</text>
</comment>
<keyword evidence="3" id="KW-0560">Oxidoreductase</keyword>
<evidence type="ECO:0000256" key="5">
    <source>
        <dbReference type="PIRSR" id="PIRSR602401-1"/>
    </source>
</evidence>
<dbReference type="InterPro" id="IPR036396">
    <property type="entry name" value="Cyt_P450_sf"/>
</dbReference>
<dbReference type="InterPro" id="IPR002401">
    <property type="entry name" value="Cyt_P450_E_grp-I"/>
</dbReference>
<comment type="cofactor">
    <cofactor evidence="5">
        <name>heme</name>
        <dbReference type="ChEBI" id="CHEBI:30413"/>
    </cofactor>
</comment>
<organism evidence="7 8">
    <name type="scientific">Lachnellula cervina</name>
    <dbReference type="NCBI Taxonomy" id="1316786"/>
    <lineage>
        <taxon>Eukaryota</taxon>
        <taxon>Fungi</taxon>
        <taxon>Dikarya</taxon>
        <taxon>Ascomycota</taxon>
        <taxon>Pezizomycotina</taxon>
        <taxon>Leotiomycetes</taxon>
        <taxon>Helotiales</taxon>
        <taxon>Lachnaceae</taxon>
        <taxon>Lachnellula</taxon>
    </lineage>
</organism>
<dbReference type="GO" id="GO:0020037">
    <property type="term" value="F:heme binding"/>
    <property type="evidence" value="ECO:0007669"/>
    <property type="project" value="InterPro"/>
</dbReference>
<dbReference type="EMBL" id="QGMG01000002">
    <property type="protein sequence ID" value="TVY59484.1"/>
    <property type="molecule type" value="Genomic_DNA"/>
</dbReference>
<keyword evidence="6" id="KW-1133">Transmembrane helix</keyword>
<keyword evidence="6" id="KW-0812">Transmembrane</keyword>
<dbReference type="Gene3D" id="1.10.630.10">
    <property type="entry name" value="Cytochrome P450"/>
    <property type="match status" value="1"/>
</dbReference>
<dbReference type="InterPro" id="IPR001128">
    <property type="entry name" value="Cyt_P450"/>
</dbReference>
<protein>
    <submittedName>
        <fullName evidence="7">Phenylacetate 2-hydroxylase</fullName>
    </submittedName>
</protein>
<gene>
    <name evidence="7" type="primary">phacA_2</name>
    <name evidence="7" type="ORF">LCER1_G000041</name>
</gene>
<accession>A0A7D8UVK3</accession>
<dbReference type="Proteomes" id="UP000481288">
    <property type="component" value="Unassembled WGS sequence"/>
</dbReference>
<reference evidence="7 8" key="1">
    <citation type="submission" date="2018-05" db="EMBL/GenBank/DDBJ databases">
        <title>Whole genome sequencing for identification of molecular markers to develop diagnostic detection tools for the regulated plant pathogen Lachnellula willkommii.</title>
        <authorList>
            <person name="Giroux E."/>
            <person name="Bilodeau G."/>
        </authorList>
    </citation>
    <scope>NUCLEOTIDE SEQUENCE [LARGE SCALE GENOMIC DNA]</scope>
    <source>
        <strain evidence="7 8">CBS 625.97</strain>
    </source>
</reference>
<evidence type="ECO:0000256" key="2">
    <source>
        <dbReference type="ARBA" id="ARBA00022723"/>
    </source>
</evidence>
<feature type="binding site" description="axial binding residue" evidence="5">
    <location>
        <position position="497"/>
    </location>
    <ligand>
        <name>heme</name>
        <dbReference type="ChEBI" id="CHEBI:30413"/>
    </ligand>
    <ligandPart>
        <name>Fe</name>
        <dbReference type="ChEBI" id="CHEBI:18248"/>
    </ligandPart>
</feature>
<keyword evidence="2 5" id="KW-0479">Metal-binding</keyword>
<evidence type="ECO:0000256" key="4">
    <source>
        <dbReference type="ARBA" id="ARBA00023004"/>
    </source>
</evidence>
<feature type="transmembrane region" description="Helical" evidence="6">
    <location>
        <begin position="55"/>
        <end position="76"/>
    </location>
</feature>
<evidence type="ECO:0000256" key="6">
    <source>
        <dbReference type="SAM" id="Phobius"/>
    </source>
</evidence>
<dbReference type="PRINTS" id="PR00463">
    <property type="entry name" value="EP450I"/>
</dbReference>
<dbReference type="GO" id="GO:0016705">
    <property type="term" value="F:oxidoreductase activity, acting on paired donors, with incorporation or reduction of molecular oxygen"/>
    <property type="evidence" value="ECO:0007669"/>
    <property type="project" value="InterPro"/>
</dbReference>
<dbReference type="InterPro" id="IPR050364">
    <property type="entry name" value="Cytochrome_P450_fung"/>
</dbReference>
<evidence type="ECO:0000313" key="7">
    <source>
        <dbReference type="EMBL" id="TVY59484.1"/>
    </source>
</evidence>
<dbReference type="GO" id="GO:0004497">
    <property type="term" value="F:monooxygenase activity"/>
    <property type="evidence" value="ECO:0007669"/>
    <property type="project" value="InterPro"/>
</dbReference>
<dbReference type="PANTHER" id="PTHR46300">
    <property type="entry name" value="P450, PUTATIVE (EUROFUNG)-RELATED-RELATED"/>
    <property type="match status" value="1"/>
</dbReference>
<sequence>MADALEVLADSLQIKPADGMSRGTDYPFVLSSSPAIQTITPTMDIIFFGSDPTTLILSGLLLTTTAAVYVYLYFFYVDIAKIDGIPEIPGGELLAGHLYKLGNDHATTAEAWASKYGWPVFQLRMGRRRAIMLNSFEAARDWIVKNQAATLDRPWFHTFHGVISATSAATIGTSPWDERTKKQRRVVGSFTTGPSIQKLRKVLHMETCAVISSLYYDSQRGRTEIMPHIYQERLALNLMMMFCYGTRFSSIEDPLLDQILKDASTIASFRSTSSNAQDFIPHLRYLGGNERTAIAKEVRGRRDQWLAKMLDNVRDTFSLRAGPKKSVAEMLLADGSKDDLTALDIKTILGGLMSGGFETIYSTAIITIGMLSTIEGQSMQERAYEDIMKIYDTPTDAFNLCLTEEKSPYVMGLVKEALRFFPPLKLLPARQTFTEFVYQGATIPKGVLVYMNAQAINRDKNTYGPEADQFRPDRWTEKDHGIPPPYHFAFGAGGRMCTAVNFSNRVLYALFLRLIISFKMTESKLSPPNTDYINYKRASTESTSIASEFKVNFTPRDAAVLEQCLEQAQDELTDLLPGVAAEPLIR</sequence>
<keyword evidence="4 5" id="KW-0408">Iron</keyword>
<name>A0A7D8UVK3_9HELO</name>
<comment type="similarity">
    <text evidence="1">Belongs to the cytochrome P450 family.</text>
</comment>
<dbReference type="SUPFAM" id="SSF48264">
    <property type="entry name" value="Cytochrome P450"/>
    <property type="match status" value="1"/>
</dbReference>
<proteinExistence type="inferred from homology"/>
<keyword evidence="8" id="KW-1185">Reference proteome</keyword>
<evidence type="ECO:0000313" key="8">
    <source>
        <dbReference type="Proteomes" id="UP000481288"/>
    </source>
</evidence>
<dbReference type="AlphaFoldDB" id="A0A7D8UVK3"/>
<keyword evidence="5" id="KW-0349">Heme</keyword>
<dbReference type="OrthoDB" id="1055148at2759"/>
<dbReference type="Pfam" id="PF00067">
    <property type="entry name" value="p450"/>
    <property type="match status" value="1"/>
</dbReference>